<feature type="non-terminal residue" evidence="1">
    <location>
        <position position="43"/>
    </location>
</feature>
<name>A0A087UL87_STEMI</name>
<accession>A0A087UL87</accession>
<protein>
    <submittedName>
        <fullName evidence="1">Uncharacterized protein</fullName>
    </submittedName>
</protein>
<evidence type="ECO:0000313" key="2">
    <source>
        <dbReference type="Proteomes" id="UP000054359"/>
    </source>
</evidence>
<dbReference type="EMBL" id="KK120364">
    <property type="protein sequence ID" value="KFM78126.1"/>
    <property type="molecule type" value="Genomic_DNA"/>
</dbReference>
<evidence type="ECO:0000313" key="1">
    <source>
        <dbReference type="EMBL" id="KFM78126.1"/>
    </source>
</evidence>
<reference evidence="1 2" key="1">
    <citation type="submission" date="2013-11" db="EMBL/GenBank/DDBJ databases">
        <title>Genome sequencing of Stegodyphus mimosarum.</title>
        <authorList>
            <person name="Bechsgaard J."/>
        </authorList>
    </citation>
    <scope>NUCLEOTIDE SEQUENCE [LARGE SCALE GENOMIC DNA]</scope>
</reference>
<gene>
    <name evidence="1" type="ORF">X975_13192</name>
</gene>
<keyword evidence="2" id="KW-1185">Reference proteome</keyword>
<dbReference type="Proteomes" id="UP000054359">
    <property type="component" value="Unassembled WGS sequence"/>
</dbReference>
<organism evidence="1 2">
    <name type="scientific">Stegodyphus mimosarum</name>
    <name type="common">African social velvet spider</name>
    <dbReference type="NCBI Taxonomy" id="407821"/>
    <lineage>
        <taxon>Eukaryota</taxon>
        <taxon>Metazoa</taxon>
        <taxon>Ecdysozoa</taxon>
        <taxon>Arthropoda</taxon>
        <taxon>Chelicerata</taxon>
        <taxon>Arachnida</taxon>
        <taxon>Araneae</taxon>
        <taxon>Araneomorphae</taxon>
        <taxon>Entelegynae</taxon>
        <taxon>Eresoidea</taxon>
        <taxon>Eresidae</taxon>
        <taxon>Stegodyphus</taxon>
    </lineage>
</organism>
<proteinExistence type="predicted"/>
<sequence>MAELLSFLLHPFRLSFPFLETKILFQSVGQFHSNNYRILTSYN</sequence>
<dbReference type="AlphaFoldDB" id="A0A087UL87"/>